<dbReference type="PROSITE" id="PS50835">
    <property type="entry name" value="IG_LIKE"/>
    <property type="match status" value="6"/>
</dbReference>
<comment type="caution">
    <text evidence="8">The sequence shown here is derived from an EMBL/GenBank/DDBJ whole genome shotgun (WGS) entry which is preliminary data.</text>
</comment>
<dbReference type="AlphaFoldDB" id="A0ABD0L7D6"/>
<dbReference type="InterPro" id="IPR007110">
    <property type="entry name" value="Ig-like_dom"/>
</dbReference>
<comment type="subcellular location">
    <subcellularLocation>
        <location evidence="1">Membrane</location>
        <topology evidence="1">Single-pass type I membrane protein</topology>
    </subcellularLocation>
</comment>
<feature type="domain" description="Ig-like" evidence="6">
    <location>
        <begin position="383"/>
        <end position="464"/>
    </location>
</feature>
<feature type="domain" description="Ig-like" evidence="6">
    <location>
        <begin position="201"/>
        <end position="281"/>
    </location>
</feature>
<dbReference type="SUPFAM" id="SSF48726">
    <property type="entry name" value="Immunoglobulin"/>
    <property type="match status" value="6"/>
</dbReference>
<dbReference type="Pfam" id="PF00041">
    <property type="entry name" value="fn3"/>
    <property type="match status" value="1"/>
</dbReference>
<dbReference type="PROSITE" id="PS50853">
    <property type="entry name" value="FN3"/>
    <property type="match status" value="1"/>
</dbReference>
<gene>
    <name evidence="8" type="ORF">BaRGS_00013633</name>
</gene>
<dbReference type="InterPro" id="IPR013783">
    <property type="entry name" value="Ig-like_fold"/>
</dbReference>
<dbReference type="InterPro" id="IPR036179">
    <property type="entry name" value="Ig-like_dom_sf"/>
</dbReference>
<dbReference type="Gene3D" id="2.60.40.10">
    <property type="entry name" value="Immunoglobulins"/>
    <property type="match status" value="7"/>
</dbReference>
<keyword evidence="2" id="KW-0472">Membrane</keyword>
<evidence type="ECO:0000259" key="7">
    <source>
        <dbReference type="PROSITE" id="PS50853"/>
    </source>
</evidence>
<dbReference type="InterPro" id="IPR003598">
    <property type="entry name" value="Ig_sub2"/>
</dbReference>
<feature type="domain" description="Ig-like" evidence="6">
    <location>
        <begin position="288"/>
        <end position="371"/>
    </location>
</feature>
<keyword evidence="5" id="KW-0393">Immunoglobulin domain</keyword>
<dbReference type="CDD" id="cd00063">
    <property type="entry name" value="FN3"/>
    <property type="match status" value="1"/>
</dbReference>
<dbReference type="EMBL" id="JACVVK020000077">
    <property type="protein sequence ID" value="KAK7495223.1"/>
    <property type="molecule type" value="Genomic_DNA"/>
</dbReference>
<proteinExistence type="predicted"/>
<feature type="domain" description="Ig-like" evidence="6">
    <location>
        <begin position="469"/>
        <end position="614"/>
    </location>
</feature>
<dbReference type="Proteomes" id="UP001519460">
    <property type="component" value="Unassembled WGS sequence"/>
</dbReference>
<keyword evidence="9" id="KW-1185">Reference proteome</keyword>
<feature type="domain" description="Ig-like" evidence="6">
    <location>
        <begin position="103"/>
        <end position="196"/>
    </location>
</feature>
<evidence type="ECO:0000256" key="5">
    <source>
        <dbReference type="ARBA" id="ARBA00023319"/>
    </source>
</evidence>
<evidence type="ECO:0000256" key="3">
    <source>
        <dbReference type="ARBA" id="ARBA00023157"/>
    </source>
</evidence>
<feature type="non-terminal residue" evidence="8">
    <location>
        <position position="1"/>
    </location>
</feature>
<dbReference type="GO" id="GO:0016020">
    <property type="term" value="C:membrane"/>
    <property type="evidence" value="ECO:0007669"/>
    <property type="project" value="UniProtKB-SubCell"/>
</dbReference>
<dbReference type="InterPro" id="IPR036116">
    <property type="entry name" value="FN3_sf"/>
</dbReference>
<dbReference type="SMART" id="SM00408">
    <property type="entry name" value="IGc2"/>
    <property type="match status" value="6"/>
</dbReference>
<dbReference type="InterPro" id="IPR003961">
    <property type="entry name" value="FN3_dom"/>
</dbReference>
<dbReference type="PANTHER" id="PTHR11640">
    <property type="entry name" value="NEPHRIN"/>
    <property type="match status" value="1"/>
</dbReference>
<dbReference type="Pfam" id="PF13927">
    <property type="entry name" value="Ig_3"/>
    <property type="match status" value="3"/>
</dbReference>
<evidence type="ECO:0000256" key="2">
    <source>
        <dbReference type="ARBA" id="ARBA00023136"/>
    </source>
</evidence>
<organism evidence="8 9">
    <name type="scientific">Batillaria attramentaria</name>
    <dbReference type="NCBI Taxonomy" id="370345"/>
    <lineage>
        <taxon>Eukaryota</taxon>
        <taxon>Metazoa</taxon>
        <taxon>Spiralia</taxon>
        <taxon>Lophotrochozoa</taxon>
        <taxon>Mollusca</taxon>
        <taxon>Gastropoda</taxon>
        <taxon>Caenogastropoda</taxon>
        <taxon>Sorbeoconcha</taxon>
        <taxon>Cerithioidea</taxon>
        <taxon>Batillariidae</taxon>
        <taxon>Batillaria</taxon>
    </lineage>
</organism>
<evidence type="ECO:0000313" key="9">
    <source>
        <dbReference type="Proteomes" id="UP001519460"/>
    </source>
</evidence>
<protein>
    <submittedName>
        <fullName evidence="8">Uncharacterized protein</fullName>
    </submittedName>
</protein>
<sequence>VTGQALWTQKPQDQMVPVGGTATFVCKSPNLSPNIVWTQGTSVLFVNGARLSDTIPARYRLEDNFTLMITEVEKSDNGMYGCNIVDFGSASATLTVLLPPGPPSITANLAGEIFQEGQNVRFTCASSGGNPTPTIIWMKNGIELPSADPTQTQDGGVTQRTIAVTMDHSDHRANYSCAVYNEVNKGQPLMASRILSVQYSPIITFIPASPYIVRLGEEAELTCQVDANPAVFSVTWEKDGVRLPDASTTQRFSPVERTDAANYTCIASNSISNNPTRGTIKVDVVYAPVVTVGSSQRSVPERTTLTIDCSVDARPEPVEIKWIKVLPSGSRINMPSGQTLQLVQIERDDAGNYTCQARNYLPGQQIEAALGEASVYVHVQYRPGPAQISQVAPINVGQSLQISCTATPEGYPPAKFRWRKNGASQSQENAVYTISQTVLSDNAEYECTPFNEVGDGASAKVNVDIYEPPRLTETLVEEISVRITDTRPLNLTCKGQGRPRPAIEWSKDSVVNLLALPQFYEIVSDYVEKNTYSYEVTSTLYFRGSGREAVPAGGITGLRIEDMGNYTCKTSLNGTLQVYKSTLILTGAGAGDYGLYNCFVSNFLGNVSRTVNVTRKSLPEAPTELQTDNRTWESIHLKWVPGFDGGFPQQFQVYVQEAGSTEPKFPPLQAGSDTSMNITGLWPSTTYEFAVVGRNMLGVGQRSLTLTSHTRKLEIPTLGDATPVFNTANNQLVVAVQPASQYCLRIEAKADGKWETVKACTKLLGGGSMEISSAGVTAINVSVCLVERPEVCGAPTAAVVSKNLETSPERERENGFKAPDCDLKYQPKLRPETTVSAIHVRRGVWVERSSLVTGEPLCRLLSVEEFENPVSGEAFAVPKPFSASVGLLLLRIDTKYYTAVLLKKKKIQEAAWNAFYRPTFSRFTFVDPQWSETGGSNEQLRELRT</sequence>
<dbReference type="SUPFAM" id="SSF49265">
    <property type="entry name" value="Fibronectin type III"/>
    <property type="match status" value="1"/>
</dbReference>
<reference evidence="8 9" key="1">
    <citation type="journal article" date="2023" name="Sci. Data">
        <title>Genome assembly of the Korean intertidal mud-creeper Batillaria attramentaria.</title>
        <authorList>
            <person name="Patra A.K."/>
            <person name="Ho P.T."/>
            <person name="Jun S."/>
            <person name="Lee S.J."/>
            <person name="Kim Y."/>
            <person name="Won Y.J."/>
        </authorList>
    </citation>
    <scope>NUCLEOTIDE SEQUENCE [LARGE SCALE GENOMIC DNA]</scope>
    <source>
        <strain evidence="8">Wonlab-2016</strain>
    </source>
</reference>
<feature type="domain" description="Ig-like" evidence="6">
    <location>
        <begin position="1"/>
        <end position="95"/>
    </location>
</feature>
<name>A0ABD0L7D6_9CAEN</name>
<accession>A0ABD0L7D6</accession>
<dbReference type="InterPro" id="IPR013106">
    <property type="entry name" value="Ig_V-set"/>
</dbReference>
<dbReference type="InterPro" id="IPR003599">
    <property type="entry name" value="Ig_sub"/>
</dbReference>
<dbReference type="Pfam" id="PF13895">
    <property type="entry name" value="Ig_2"/>
    <property type="match status" value="1"/>
</dbReference>
<dbReference type="SMART" id="SM00060">
    <property type="entry name" value="FN3"/>
    <property type="match status" value="1"/>
</dbReference>
<dbReference type="Pfam" id="PF07686">
    <property type="entry name" value="V-set"/>
    <property type="match status" value="1"/>
</dbReference>
<evidence type="ECO:0000256" key="1">
    <source>
        <dbReference type="ARBA" id="ARBA00004479"/>
    </source>
</evidence>
<evidence type="ECO:0000256" key="4">
    <source>
        <dbReference type="ARBA" id="ARBA00023180"/>
    </source>
</evidence>
<dbReference type="InterPro" id="IPR051275">
    <property type="entry name" value="Cell_adhesion_signaling"/>
</dbReference>
<dbReference type="CDD" id="cd00096">
    <property type="entry name" value="Ig"/>
    <property type="match status" value="3"/>
</dbReference>
<keyword evidence="4" id="KW-0325">Glycoprotein</keyword>
<dbReference type="SMART" id="SM00409">
    <property type="entry name" value="IG"/>
    <property type="match status" value="6"/>
</dbReference>
<dbReference type="PANTHER" id="PTHR11640:SF31">
    <property type="entry name" value="IRREGULAR CHIASM C-ROUGHEST PROTEIN-RELATED"/>
    <property type="match status" value="1"/>
</dbReference>
<evidence type="ECO:0000313" key="8">
    <source>
        <dbReference type="EMBL" id="KAK7495223.1"/>
    </source>
</evidence>
<feature type="domain" description="Fibronectin type-III" evidence="7">
    <location>
        <begin position="621"/>
        <end position="713"/>
    </location>
</feature>
<keyword evidence="3" id="KW-1015">Disulfide bond</keyword>
<evidence type="ECO:0000259" key="6">
    <source>
        <dbReference type="PROSITE" id="PS50835"/>
    </source>
</evidence>